<comment type="cofactor">
    <cofactor evidence="1">
        <name>Zn(2+)</name>
        <dbReference type="ChEBI" id="CHEBI:29105"/>
    </cofactor>
</comment>
<keyword evidence="2" id="KW-0479">Metal-binding</keyword>
<proteinExistence type="predicted"/>
<accession>A0A9D1XJM8</accession>
<dbReference type="InterPro" id="IPR051453">
    <property type="entry name" value="MBL_Glyoxalase_II"/>
</dbReference>
<protein>
    <submittedName>
        <fullName evidence="6">MBL fold metallo-hydrolase</fullName>
    </submittedName>
</protein>
<keyword evidence="4" id="KW-0862">Zinc</keyword>
<dbReference type="Gene3D" id="3.60.15.10">
    <property type="entry name" value="Ribonuclease Z/Hydroxyacylglutathione hydrolase-like"/>
    <property type="match status" value="1"/>
</dbReference>
<dbReference type="CDD" id="cd06262">
    <property type="entry name" value="metallo-hydrolase-like_MBL-fold"/>
    <property type="match status" value="1"/>
</dbReference>
<dbReference type="InterPro" id="IPR036866">
    <property type="entry name" value="RibonucZ/Hydroxyglut_hydro"/>
</dbReference>
<dbReference type="EMBL" id="DXET01000045">
    <property type="protein sequence ID" value="HIX80693.1"/>
    <property type="molecule type" value="Genomic_DNA"/>
</dbReference>
<dbReference type="AlphaFoldDB" id="A0A9D1XJM8"/>
<reference evidence="6" key="2">
    <citation type="submission" date="2021-04" db="EMBL/GenBank/DDBJ databases">
        <authorList>
            <person name="Gilroy R."/>
        </authorList>
    </citation>
    <scope>NUCLEOTIDE SEQUENCE</scope>
    <source>
        <strain evidence="6">ChiGjej1B1-14440</strain>
    </source>
</reference>
<evidence type="ECO:0000256" key="1">
    <source>
        <dbReference type="ARBA" id="ARBA00001947"/>
    </source>
</evidence>
<dbReference type="GO" id="GO:0046872">
    <property type="term" value="F:metal ion binding"/>
    <property type="evidence" value="ECO:0007669"/>
    <property type="project" value="UniProtKB-KW"/>
</dbReference>
<evidence type="ECO:0000256" key="4">
    <source>
        <dbReference type="ARBA" id="ARBA00022833"/>
    </source>
</evidence>
<sequence>MKIKTFVLGVMQTNCYIVSNDENHCMIIDPGAQGKKVAKYLEENELVLDAILLTHGHFDHIGAVDYLYDKYHCPIYIHHEDIEMLTNPRLNLSYLEKPFSLSAPVTPASEHMEISGFKICWFHLPGHCPGASMIYLEDENVIFSGDVLFNGSIGRFDFPNSSKYDTLTSIEKIKTFNFDATLYPGHGPSSTLKSELLSNPYLQKS</sequence>
<dbReference type="SUPFAM" id="SSF56281">
    <property type="entry name" value="Metallo-hydrolase/oxidoreductase"/>
    <property type="match status" value="1"/>
</dbReference>
<dbReference type="PANTHER" id="PTHR46233">
    <property type="entry name" value="HYDROXYACYLGLUTATHIONE HYDROLASE GLOC"/>
    <property type="match status" value="1"/>
</dbReference>
<comment type="caution">
    <text evidence="6">The sequence shown here is derived from an EMBL/GenBank/DDBJ whole genome shotgun (WGS) entry which is preliminary data.</text>
</comment>
<evidence type="ECO:0000259" key="5">
    <source>
        <dbReference type="SMART" id="SM00849"/>
    </source>
</evidence>
<organism evidence="6 7">
    <name type="scientific">Candidatus Erysipelatoclostridium merdavium</name>
    <dbReference type="NCBI Taxonomy" id="2838566"/>
    <lineage>
        <taxon>Bacteria</taxon>
        <taxon>Bacillati</taxon>
        <taxon>Bacillota</taxon>
        <taxon>Erysipelotrichia</taxon>
        <taxon>Erysipelotrichales</taxon>
        <taxon>Erysipelotrichales incertae sedis</taxon>
    </lineage>
</organism>
<evidence type="ECO:0000256" key="3">
    <source>
        <dbReference type="ARBA" id="ARBA00022801"/>
    </source>
</evidence>
<dbReference type="PANTHER" id="PTHR46233:SF3">
    <property type="entry name" value="HYDROXYACYLGLUTATHIONE HYDROLASE GLOC"/>
    <property type="match status" value="1"/>
</dbReference>
<feature type="domain" description="Metallo-beta-lactamase" evidence="5">
    <location>
        <begin position="12"/>
        <end position="186"/>
    </location>
</feature>
<evidence type="ECO:0000313" key="6">
    <source>
        <dbReference type="EMBL" id="HIX80693.1"/>
    </source>
</evidence>
<dbReference type="InterPro" id="IPR001279">
    <property type="entry name" value="Metallo-B-lactamas"/>
</dbReference>
<reference evidence="6" key="1">
    <citation type="journal article" date="2021" name="PeerJ">
        <title>Extensive microbial diversity within the chicken gut microbiome revealed by metagenomics and culture.</title>
        <authorList>
            <person name="Gilroy R."/>
            <person name="Ravi A."/>
            <person name="Getino M."/>
            <person name="Pursley I."/>
            <person name="Horton D.L."/>
            <person name="Alikhan N.F."/>
            <person name="Baker D."/>
            <person name="Gharbi K."/>
            <person name="Hall N."/>
            <person name="Watson M."/>
            <person name="Adriaenssens E.M."/>
            <person name="Foster-Nyarko E."/>
            <person name="Jarju S."/>
            <person name="Secka A."/>
            <person name="Antonio M."/>
            <person name="Oren A."/>
            <person name="Chaudhuri R.R."/>
            <person name="La Ragione R."/>
            <person name="Hildebrand F."/>
            <person name="Pallen M.J."/>
        </authorList>
    </citation>
    <scope>NUCLEOTIDE SEQUENCE</scope>
    <source>
        <strain evidence="6">ChiGjej1B1-14440</strain>
    </source>
</reference>
<dbReference type="Pfam" id="PF00753">
    <property type="entry name" value="Lactamase_B"/>
    <property type="match status" value="1"/>
</dbReference>
<keyword evidence="3" id="KW-0378">Hydrolase</keyword>
<gene>
    <name evidence="6" type="ORF">H9980_01830</name>
</gene>
<dbReference type="Proteomes" id="UP000886724">
    <property type="component" value="Unassembled WGS sequence"/>
</dbReference>
<evidence type="ECO:0000313" key="7">
    <source>
        <dbReference type="Proteomes" id="UP000886724"/>
    </source>
</evidence>
<dbReference type="GO" id="GO:0016787">
    <property type="term" value="F:hydrolase activity"/>
    <property type="evidence" value="ECO:0007669"/>
    <property type="project" value="UniProtKB-KW"/>
</dbReference>
<evidence type="ECO:0000256" key="2">
    <source>
        <dbReference type="ARBA" id="ARBA00022723"/>
    </source>
</evidence>
<dbReference type="SMART" id="SM00849">
    <property type="entry name" value="Lactamase_B"/>
    <property type="match status" value="1"/>
</dbReference>
<name>A0A9D1XJM8_9FIRM</name>